<evidence type="ECO:0000256" key="1">
    <source>
        <dbReference type="SAM" id="Coils"/>
    </source>
</evidence>
<gene>
    <name evidence="2" type="ORF">CNR34_00081</name>
</gene>
<organism evidence="2 3">
    <name type="scientific">Pseudomonas phage nickie</name>
    <dbReference type="NCBI Taxonomy" id="2048977"/>
    <lineage>
        <taxon>Viruses</taxon>
        <taxon>Duplodnaviria</taxon>
        <taxon>Heunggongvirae</taxon>
        <taxon>Uroviricota</taxon>
        <taxon>Caudoviricetes</taxon>
        <taxon>Nickievirus</taxon>
        <taxon>Nickievirus nickie</taxon>
    </lineage>
</organism>
<reference evidence="2 3" key="1">
    <citation type="submission" date="2017-09" db="EMBL/GenBank/DDBJ databases">
        <authorList>
            <person name="Ehlers B."/>
            <person name="Leendertz F.H."/>
        </authorList>
    </citation>
    <scope>NUCLEOTIDE SEQUENCE [LARGE SCALE GENOMIC DNA]</scope>
</reference>
<evidence type="ECO:0000313" key="2">
    <source>
        <dbReference type="EMBL" id="ATW58014.1"/>
    </source>
</evidence>
<feature type="coiled-coil region" evidence="1">
    <location>
        <begin position="12"/>
        <end position="60"/>
    </location>
</feature>
<keyword evidence="1" id="KW-0175">Coiled coil</keyword>
<name>A0A2H4P751_9CAUD</name>
<accession>A0A2H4P751</accession>
<evidence type="ECO:0000313" key="3">
    <source>
        <dbReference type="Proteomes" id="UP000241592"/>
    </source>
</evidence>
<sequence>MASIDFTTVEQYEEAREQIEALLLENHRTMKRAEHLTSELEQKAGDLKEWQDALDKEQDHFSIEKERFEADQHKVLELQMVIQRAVERVNAANQDPIEVINEALLLLELDESPEEIAKLLREKREALDVKW</sequence>
<keyword evidence="3" id="KW-1185">Reference proteome</keyword>
<proteinExistence type="predicted"/>
<protein>
    <submittedName>
        <fullName evidence="2">Uncharacterized protein</fullName>
    </submittedName>
</protein>
<dbReference type="Proteomes" id="UP000241592">
    <property type="component" value="Segment"/>
</dbReference>
<dbReference type="EMBL" id="MG018927">
    <property type="protein sequence ID" value="ATW58014.1"/>
    <property type="molecule type" value="Genomic_DNA"/>
</dbReference>